<accession>A0ABP0AM86</accession>
<protein>
    <recommendedName>
        <fullName evidence="4">Cell division control protein 14</fullName>
    </recommendedName>
</protein>
<dbReference type="Pfam" id="PF08045">
    <property type="entry name" value="CDC14"/>
    <property type="match status" value="1"/>
</dbReference>
<sequence>MEALLSLAFDNLSSYDGPKIKKGLKQVEGLLAPICLASAKAKRRQTGLDDEQQQKPSHKSLDELNDDPAFFEFFKIQEGFEWNIAQRLLDTLDRLLSRGSDGQNDLLILSTLDLTQGVLLLHPPSKVLFAREKYMNLLLDLLEPVNCPAIQSATLLTLVVALIDTPQNTRAFEQLDGLLTVTSIFKSRSTSREVKLKLVEFLYFYLMPETPSIPRADARDSMPAMLQRSPSKLAKAFGGGASSAANGRKRRGADDEADITLTTEDKQALLGRYLHNVDDLVRDLTAHTPFGGVVC</sequence>
<reference evidence="2 3" key="1">
    <citation type="submission" date="2024-01" db="EMBL/GenBank/DDBJ databases">
        <authorList>
            <person name="Allen C."/>
            <person name="Tagirdzhanova G."/>
        </authorList>
    </citation>
    <scope>NUCLEOTIDE SEQUENCE [LARGE SCALE GENOMIC DNA]</scope>
</reference>
<dbReference type="PANTHER" id="PTHR34065:SF1">
    <property type="entry name" value="CELL DIVISION CONTROL PROTEIN 14"/>
    <property type="match status" value="1"/>
</dbReference>
<dbReference type="InterPro" id="IPR012535">
    <property type="entry name" value="Cell_div_Cdc14"/>
</dbReference>
<comment type="caution">
    <text evidence="2">The sequence shown here is derived from an EMBL/GenBank/DDBJ whole genome shotgun (WGS) entry which is preliminary data.</text>
</comment>
<keyword evidence="3" id="KW-1185">Reference proteome</keyword>
<evidence type="ECO:0000256" key="1">
    <source>
        <dbReference type="SAM" id="MobiDB-lite"/>
    </source>
</evidence>
<evidence type="ECO:0008006" key="4">
    <source>
        <dbReference type="Google" id="ProtNLM"/>
    </source>
</evidence>
<feature type="compositionally biased region" description="Low complexity" evidence="1">
    <location>
        <begin position="236"/>
        <end position="246"/>
    </location>
</feature>
<name>A0ABP0AM86_9PEZI</name>
<gene>
    <name evidence="2" type="ORF">SCUCBS95973_000110</name>
</gene>
<dbReference type="PANTHER" id="PTHR34065">
    <property type="entry name" value="CELL DIVISION CONTROL PROTEIN 14"/>
    <property type="match status" value="1"/>
</dbReference>
<dbReference type="Proteomes" id="UP001642405">
    <property type="component" value="Unassembled WGS sequence"/>
</dbReference>
<proteinExistence type="predicted"/>
<dbReference type="EMBL" id="CAWUHB010000001">
    <property type="protein sequence ID" value="CAK7208460.1"/>
    <property type="molecule type" value="Genomic_DNA"/>
</dbReference>
<evidence type="ECO:0000313" key="2">
    <source>
        <dbReference type="EMBL" id="CAK7208460.1"/>
    </source>
</evidence>
<feature type="region of interest" description="Disordered" evidence="1">
    <location>
        <begin position="236"/>
        <end position="257"/>
    </location>
</feature>
<evidence type="ECO:0000313" key="3">
    <source>
        <dbReference type="Proteomes" id="UP001642405"/>
    </source>
</evidence>
<organism evidence="2 3">
    <name type="scientific">Sporothrix curviconia</name>
    <dbReference type="NCBI Taxonomy" id="1260050"/>
    <lineage>
        <taxon>Eukaryota</taxon>
        <taxon>Fungi</taxon>
        <taxon>Dikarya</taxon>
        <taxon>Ascomycota</taxon>
        <taxon>Pezizomycotina</taxon>
        <taxon>Sordariomycetes</taxon>
        <taxon>Sordariomycetidae</taxon>
        <taxon>Ophiostomatales</taxon>
        <taxon>Ophiostomataceae</taxon>
        <taxon>Sporothrix</taxon>
    </lineage>
</organism>